<dbReference type="EMBL" id="DYXT01000048">
    <property type="protein sequence ID" value="HJE39931.1"/>
    <property type="molecule type" value="Genomic_DNA"/>
</dbReference>
<sequence>MKRPKRIVAFHLFNDFSGSPKVLEMSLEALVADGYDVTLFTSEGGVLDSLTRHESVHKHTIRYRFSSNPIVTVWRLLKSQTVSFFKALKHCGSGTVTYINTMLPFGAAIGAKMSGSRVVYHYHENAFAKGRMYRLLAALMTRIADHVICVSDFQASHITFPHERLHVIPNALSASMASLLNPDASAAFVRKRILMLSSLKSYKGTYEFICLASGLSDYHWELIINATDDEIARFLKQNHVDVSAIPQLKIFSRQTDVSPFYNNASLVLSLTNPDLAIETFGLTAVEAMTAGLPVIVPTVGGIADIVVDGYNGYKLDVRNLSAIGDKIREIFADRELYMRLSAGALEKSREFHPQVFSTAICNLFNAISSQQ</sequence>
<feature type="domain" description="Glycosyltransferase subfamily 4-like N-terminal" evidence="2">
    <location>
        <begin position="22"/>
        <end position="171"/>
    </location>
</feature>
<evidence type="ECO:0000259" key="1">
    <source>
        <dbReference type="Pfam" id="PF00534"/>
    </source>
</evidence>
<evidence type="ECO:0000259" key="2">
    <source>
        <dbReference type="Pfam" id="PF13439"/>
    </source>
</evidence>
<dbReference type="PANTHER" id="PTHR45947">
    <property type="entry name" value="SULFOQUINOVOSYL TRANSFERASE SQD2"/>
    <property type="match status" value="1"/>
</dbReference>
<dbReference type="SUPFAM" id="SSF53756">
    <property type="entry name" value="UDP-Glycosyltransferase/glycogen phosphorylase"/>
    <property type="match status" value="1"/>
</dbReference>
<protein>
    <submittedName>
        <fullName evidence="3">Glycosyltransferase family 4 protein</fullName>
    </submittedName>
</protein>
<dbReference type="Gene3D" id="3.40.50.2000">
    <property type="entry name" value="Glycogen Phosphorylase B"/>
    <property type="match status" value="2"/>
</dbReference>
<dbReference type="AlphaFoldDB" id="A0A4Q0UA78"/>
<evidence type="ECO:0000313" key="4">
    <source>
        <dbReference type="Proteomes" id="UP000711407"/>
    </source>
</evidence>
<gene>
    <name evidence="3" type="ORF">K8V47_09270</name>
</gene>
<dbReference type="CDD" id="cd03801">
    <property type="entry name" value="GT4_PimA-like"/>
    <property type="match status" value="1"/>
</dbReference>
<dbReference type="Proteomes" id="UP000711407">
    <property type="component" value="Unassembled WGS sequence"/>
</dbReference>
<evidence type="ECO:0000313" key="3">
    <source>
        <dbReference type="EMBL" id="HJE39931.1"/>
    </source>
</evidence>
<accession>A0A4Q0UA78</accession>
<name>A0A4Q0UA78_9BACT</name>
<reference evidence="3" key="1">
    <citation type="journal article" date="2021" name="PeerJ">
        <title>Extensive microbial diversity within the chicken gut microbiome revealed by metagenomics and culture.</title>
        <authorList>
            <person name="Gilroy R."/>
            <person name="Ravi A."/>
            <person name="Getino M."/>
            <person name="Pursley I."/>
            <person name="Horton D.L."/>
            <person name="Alikhan N.F."/>
            <person name="Baker D."/>
            <person name="Gharbi K."/>
            <person name="Hall N."/>
            <person name="Watson M."/>
            <person name="Adriaenssens E.M."/>
            <person name="Foster-Nyarko E."/>
            <person name="Jarju S."/>
            <person name="Secka A."/>
            <person name="Antonio M."/>
            <person name="Oren A."/>
            <person name="Chaudhuri R.R."/>
            <person name="La Ragione R."/>
            <person name="Hildebrand F."/>
            <person name="Pallen M.J."/>
        </authorList>
    </citation>
    <scope>NUCLEOTIDE SEQUENCE</scope>
    <source>
        <strain evidence="3">4100</strain>
    </source>
</reference>
<comment type="caution">
    <text evidence="3">The sequence shown here is derived from an EMBL/GenBank/DDBJ whole genome shotgun (WGS) entry which is preliminary data.</text>
</comment>
<feature type="domain" description="Glycosyl transferase family 1" evidence="1">
    <location>
        <begin position="191"/>
        <end position="344"/>
    </location>
</feature>
<dbReference type="PANTHER" id="PTHR45947:SF3">
    <property type="entry name" value="SULFOQUINOVOSYL TRANSFERASE SQD2"/>
    <property type="match status" value="1"/>
</dbReference>
<dbReference type="InterPro" id="IPR028098">
    <property type="entry name" value="Glyco_trans_4-like_N"/>
</dbReference>
<reference evidence="3" key="2">
    <citation type="submission" date="2021-09" db="EMBL/GenBank/DDBJ databases">
        <authorList>
            <person name="Gilroy R."/>
        </authorList>
    </citation>
    <scope>NUCLEOTIDE SEQUENCE</scope>
    <source>
        <strain evidence="3">4100</strain>
    </source>
</reference>
<organism evidence="3 4">
    <name type="scientific">Candidatus Amulumruptor caecigallinarius</name>
    <dbReference type="NCBI Taxonomy" id="2109911"/>
    <lineage>
        <taxon>Bacteria</taxon>
        <taxon>Pseudomonadati</taxon>
        <taxon>Bacteroidota</taxon>
        <taxon>Bacteroidia</taxon>
        <taxon>Bacteroidales</taxon>
        <taxon>Muribaculaceae</taxon>
        <taxon>Candidatus Amulumruptor</taxon>
    </lineage>
</organism>
<dbReference type="GO" id="GO:0016758">
    <property type="term" value="F:hexosyltransferase activity"/>
    <property type="evidence" value="ECO:0007669"/>
    <property type="project" value="TreeGrafter"/>
</dbReference>
<dbReference type="InterPro" id="IPR001296">
    <property type="entry name" value="Glyco_trans_1"/>
</dbReference>
<dbReference type="Pfam" id="PF00534">
    <property type="entry name" value="Glycos_transf_1"/>
    <property type="match status" value="1"/>
</dbReference>
<dbReference type="InterPro" id="IPR050194">
    <property type="entry name" value="Glycosyltransferase_grp1"/>
</dbReference>
<proteinExistence type="predicted"/>
<dbReference type="Pfam" id="PF13439">
    <property type="entry name" value="Glyco_transf_4"/>
    <property type="match status" value="1"/>
</dbReference>